<feature type="transmembrane region" description="Helical" evidence="7">
    <location>
        <begin position="118"/>
        <end position="144"/>
    </location>
</feature>
<dbReference type="Pfam" id="PF04199">
    <property type="entry name" value="Cyclase"/>
    <property type="match status" value="1"/>
</dbReference>
<comment type="subcellular location">
    <subcellularLocation>
        <location evidence="1">Cell membrane</location>
        <topology evidence="1">Multi-pass membrane protein</topology>
    </subcellularLocation>
</comment>
<sequence>MNTPLPVSLLSARRLGDAAGGLLVLLVIVGAWAWATAAGWVSPIFLPSPGATWDALLQGLAEGELASASLATVERMLYGWLLASALGLVLGTLIGVSPALRAWTQPTLEFVRPLPASAVMPVAIALLGLSPGMVLAVIAFGAIWPVLLSTVHGFASVDPRLHEVARVLGLSRSSMPASSCWAPSGSSATACSRWPNGWPAPTTDPFLLSGRIMPRRIVDLSIYLENDILSDPPALAPRITYENHVQGVAGFQRLLPGLKAEDLPDGEAAAAEWVTLTTHSGTHLDAPYHFHSTMNRGERAITIDEVDLDWCFQPGVKLDFRHFPDGYVVTAADVEAELARIGHTLRPLEIVLVNTRAGSRYGHPDYVETGCGMGYEATMYLLERGVRLTGTDAWSWDAPFSHTARKYRETGDKSLIWEGHKAGRDIGYCHIEKLHNLECLPPDGFYVSCFPHKVRAASAGWTRAVAIFDDRLFAPA</sequence>
<proteinExistence type="predicted"/>
<evidence type="ECO:0000256" key="5">
    <source>
        <dbReference type="ARBA" id="ARBA00022989"/>
    </source>
</evidence>
<reference evidence="10" key="1">
    <citation type="journal article" date="2019" name="Int. J. Syst. Evol. Microbiol.">
        <title>The Global Catalogue of Microorganisms (GCM) 10K type strain sequencing project: providing services to taxonomists for standard genome sequencing and annotation.</title>
        <authorList>
            <consortium name="The Broad Institute Genomics Platform"/>
            <consortium name="The Broad Institute Genome Sequencing Center for Infectious Disease"/>
            <person name="Wu L."/>
            <person name="Ma J."/>
        </authorList>
    </citation>
    <scope>NUCLEOTIDE SEQUENCE [LARGE SCALE GENOMIC DNA]</scope>
    <source>
        <strain evidence="10">JCM 14330</strain>
    </source>
</reference>
<protein>
    <recommendedName>
        <fullName evidence="8">ABC transmembrane type-1 domain-containing protein</fullName>
    </recommendedName>
</protein>
<dbReference type="InterPro" id="IPR000515">
    <property type="entry name" value="MetI-like"/>
</dbReference>
<evidence type="ECO:0000313" key="9">
    <source>
        <dbReference type="EMBL" id="GAA0529731.1"/>
    </source>
</evidence>
<keyword evidence="2" id="KW-0813">Transport</keyword>
<evidence type="ECO:0000256" key="3">
    <source>
        <dbReference type="ARBA" id="ARBA00022475"/>
    </source>
</evidence>
<evidence type="ECO:0000259" key="8">
    <source>
        <dbReference type="Pfam" id="PF00528"/>
    </source>
</evidence>
<evidence type="ECO:0000256" key="1">
    <source>
        <dbReference type="ARBA" id="ARBA00004651"/>
    </source>
</evidence>
<dbReference type="InterPro" id="IPR007325">
    <property type="entry name" value="KFase/CYL"/>
</dbReference>
<keyword evidence="3" id="KW-1003">Cell membrane</keyword>
<keyword evidence="10" id="KW-1185">Reference proteome</keyword>
<feature type="transmembrane region" description="Helical" evidence="7">
    <location>
        <begin position="77"/>
        <end position="97"/>
    </location>
</feature>
<keyword evidence="5 7" id="KW-1133">Transmembrane helix</keyword>
<dbReference type="Pfam" id="PF00528">
    <property type="entry name" value="BPD_transp_1"/>
    <property type="match status" value="1"/>
</dbReference>
<gene>
    <name evidence="9" type="ORF">GCM10009097_54020</name>
</gene>
<dbReference type="SUPFAM" id="SSF102198">
    <property type="entry name" value="Putative cyclase"/>
    <property type="match status" value="1"/>
</dbReference>
<dbReference type="SUPFAM" id="SSF161098">
    <property type="entry name" value="MetI-like"/>
    <property type="match status" value="1"/>
</dbReference>
<dbReference type="Proteomes" id="UP001501706">
    <property type="component" value="Unassembled WGS sequence"/>
</dbReference>
<dbReference type="Gene3D" id="3.50.30.50">
    <property type="entry name" value="Putative cyclase"/>
    <property type="match status" value="1"/>
</dbReference>
<keyword evidence="4 7" id="KW-0812">Transmembrane</keyword>
<dbReference type="PANTHER" id="PTHR30151:SF0">
    <property type="entry name" value="ABC TRANSPORTER PERMEASE PROTEIN MJ0413-RELATED"/>
    <property type="match status" value="1"/>
</dbReference>
<evidence type="ECO:0000313" key="10">
    <source>
        <dbReference type="Proteomes" id="UP001501706"/>
    </source>
</evidence>
<dbReference type="CDD" id="cd06261">
    <property type="entry name" value="TM_PBP2"/>
    <property type="match status" value="1"/>
</dbReference>
<name>A0ABP3MWQ4_9BURK</name>
<dbReference type="EMBL" id="BAAAEN010000033">
    <property type="protein sequence ID" value="GAA0529731.1"/>
    <property type="molecule type" value="Genomic_DNA"/>
</dbReference>
<evidence type="ECO:0000256" key="7">
    <source>
        <dbReference type="SAM" id="Phobius"/>
    </source>
</evidence>
<dbReference type="InterPro" id="IPR035906">
    <property type="entry name" value="MetI-like_sf"/>
</dbReference>
<accession>A0ABP3MWQ4</accession>
<dbReference type="InterPro" id="IPR037175">
    <property type="entry name" value="KFase_sf"/>
</dbReference>
<dbReference type="PANTHER" id="PTHR30151">
    <property type="entry name" value="ALKANE SULFONATE ABC TRANSPORTER-RELATED, MEMBRANE SUBUNIT"/>
    <property type="match status" value="1"/>
</dbReference>
<evidence type="ECO:0000256" key="4">
    <source>
        <dbReference type="ARBA" id="ARBA00022692"/>
    </source>
</evidence>
<keyword evidence="6 7" id="KW-0472">Membrane</keyword>
<feature type="transmembrane region" description="Helical" evidence="7">
    <location>
        <begin position="21"/>
        <end position="46"/>
    </location>
</feature>
<comment type="caution">
    <text evidence="9">The sequence shown here is derived from an EMBL/GenBank/DDBJ whole genome shotgun (WGS) entry which is preliminary data.</text>
</comment>
<dbReference type="Gene3D" id="1.10.3720.10">
    <property type="entry name" value="MetI-like"/>
    <property type="match status" value="1"/>
</dbReference>
<evidence type="ECO:0000256" key="2">
    <source>
        <dbReference type="ARBA" id="ARBA00022448"/>
    </source>
</evidence>
<organism evidence="9 10">
    <name type="scientific">Pigmentiphaga daeguensis</name>
    <dbReference type="NCBI Taxonomy" id="414049"/>
    <lineage>
        <taxon>Bacteria</taxon>
        <taxon>Pseudomonadati</taxon>
        <taxon>Pseudomonadota</taxon>
        <taxon>Betaproteobacteria</taxon>
        <taxon>Burkholderiales</taxon>
        <taxon>Alcaligenaceae</taxon>
        <taxon>Pigmentiphaga</taxon>
    </lineage>
</organism>
<evidence type="ECO:0000256" key="6">
    <source>
        <dbReference type="ARBA" id="ARBA00023136"/>
    </source>
</evidence>
<feature type="domain" description="ABC transmembrane type-1" evidence="8">
    <location>
        <begin position="87"/>
        <end position="173"/>
    </location>
</feature>